<name>A0A6S5C4L4_AERVE</name>
<evidence type="ECO:0000313" key="1">
    <source>
        <dbReference type="EMBL" id="BBR40244.1"/>
    </source>
</evidence>
<proteinExistence type="predicted"/>
<organism evidence="1 2">
    <name type="scientific">Aeromonas veronii</name>
    <dbReference type="NCBI Taxonomy" id="654"/>
    <lineage>
        <taxon>Bacteria</taxon>
        <taxon>Pseudomonadati</taxon>
        <taxon>Pseudomonadota</taxon>
        <taxon>Gammaproteobacteria</taxon>
        <taxon>Aeromonadales</taxon>
        <taxon>Aeromonadaceae</taxon>
        <taxon>Aeromonas</taxon>
    </lineage>
</organism>
<sequence length="57" mass="6737">MRFMRHSEIKQRKSLIFHTLWMAGSKNPGKPGFFTGYQSHKRAAQRHHFRLSTSCMS</sequence>
<dbReference type="EMBL" id="AP022038">
    <property type="protein sequence ID" value="BBR40244.1"/>
    <property type="molecule type" value="Genomic_DNA"/>
</dbReference>
<accession>A0A6S5C4L4</accession>
<dbReference type="AlphaFoldDB" id="A0A6S5C4L4"/>
<protein>
    <submittedName>
        <fullName evidence="1">Uncharacterized protein</fullName>
    </submittedName>
</protein>
<reference evidence="1 2" key="1">
    <citation type="submission" date="2019-12" db="EMBL/GenBank/DDBJ databases">
        <title>complete genome sequences of Aeromonas veronii str. WP3-W19-ESBL-03 isolated from wastewater treatment plant effluent.</title>
        <authorList>
            <person name="Sekizuka T."/>
            <person name="Itokawa K."/>
            <person name="Yatsu K."/>
            <person name="Inamine Y."/>
            <person name="Kuroda M."/>
        </authorList>
    </citation>
    <scope>NUCLEOTIDE SEQUENCE [LARGE SCALE GENOMIC DNA]</scope>
    <source>
        <strain evidence="1 2">WP3-W19-ESBL-03</strain>
    </source>
</reference>
<dbReference type="Proteomes" id="UP000515442">
    <property type="component" value="Chromosome"/>
</dbReference>
<evidence type="ECO:0000313" key="2">
    <source>
        <dbReference type="Proteomes" id="UP000515442"/>
    </source>
</evidence>
<gene>
    <name evidence="1" type="ORF">WP3W19E03_27690</name>
</gene>